<dbReference type="InterPro" id="IPR046212">
    <property type="entry name" value="DUF6245"/>
</dbReference>
<gene>
    <name evidence="1" type="ORF">J2S55_007935</name>
</gene>
<proteinExistence type="predicted"/>
<organism evidence="1 2">
    <name type="scientific">Streptosporangium brasiliense</name>
    <dbReference type="NCBI Taxonomy" id="47480"/>
    <lineage>
        <taxon>Bacteria</taxon>
        <taxon>Bacillati</taxon>
        <taxon>Actinomycetota</taxon>
        <taxon>Actinomycetes</taxon>
        <taxon>Streptosporangiales</taxon>
        <taxon>Streptosporangiaceae</taxon>
        <taxon>Streptosporangium</taxon>
    </lineage>
</organism>
<dbReference type="EMBL" id="JAUSRB010000002">
    <property type="protein sequence ID" value="MDP9868669.1"/>
    <property type="molecule type" value="Genomic_DNA"/>
</dbReference>
<name>A0ABT9RIY4_9ACTN</name>
<comment type="caution">
    <text evidence="1">The sequence shown here is derived from an EMBL/GenBank/DDBJ whole genome shotgun (WGS) entry which is preliminary data.</text>
</comment>
<accession>A0ABT9RIY4</accession>
<evidence type="ECO:0000313" key="1">
    <source>
        <dbReference type="EMBL" id="MDP9868669.1"/>
    </source>
</evidence>
<evidence type="ECO:0000313" key="2">
    <source>
        <dbReference type="Proteomes" id="UP001230426"/>
    </source>
</evidence>
<protein>
    <submittedName>
        <fullName evidence="1">Uncharacterized protein</fullName>
    </submittedName>
</protein>
<sequence length="87" mass="9005">MLRGAGPLKIIAQDPSTGPIPLAAAHAAEGLQKLLGIAGTGQVPDVEAVKEGVTEMRAARQCLVDAIDNVDILLKMLSGLSVFLDKD</sequence>
<reference evidence="1 2" key="1">
    <citation type="submission" date="2023-07" db="EMBL/GenBank/DDBJ databases">
        <title>Sequencing the genomes of 1000 actinobacteria strains.</title>
        <authorList>
            <person name="Klenk H.-P."/>
        </authorList>
    </citation>
    <scope>NUCLEOTIDE SEQUENCE [LARGE SCALE GENOMIC DNA]</scope>
    <source>
        <strain evidence="1 2">DSM 44109</strain>
    </source>
</reference>
<dbReference type="Proteomes" id="UP001230426">
    <property type="component" value="Unassembled WGS sequence"/>
</dbReference>
<keyword evidence="2" id="KW-1185">Reference proteome</keyword>
<dbReference type="Pfam" id="PF19758">
    <property type="entry name" value="DUF6245"/>
    <property type="match status" value="1"/>
</dbReference>